<dbReference type="Gene3D" id="4.10.1060.10">
    <property type="entry name" value="Zinc finger, RanBP2-type"/>
    <property type="match status" value="3"/>
</dbReference>
<evidence type="ECO:0000256" key="4">
    <source>
        <dbReference type="SAM" id="MobiDB-lite"/>
    </source>
</evidence>
<protein>
    <submittedName>
        <fullName evidence="7">RanBP2-type zinc finger protein At1g67325-like</fullName>
    </submittedName>
</protein>
<dbReference type="GeneID" id="101491332"/>
<name>A0A1S2Z5C6_CICAR</name>
<dbReference type="Pfam" id="PF00641">
    <property type="entry name" value="Zn_ribbon_RanBP"/>
    <property type="match status" value="3"/>
</dbReference>
<dbReference type="eggNOG" id="KOG1995">
    <property type="taxonomic scope" value="Eukaryota"/>
</dbReference>
<dbReference type="GO" id="GO:0008270">
    <property type="term" value="F:zinc ion binding"/>
    <property type="evidence" value="ECO:0007669"/>
    <property type="project" value="UniProtKB-KW"/>
</dbReference>
<accession>A0A1S2Z5C6</accession>
<evidence type="ECO:0000256" key="2">
    <source>
        <dbReference type="ARBA" id="ARBA00022771"/>
    </source>
</evidence>
<dbReference type="PANTHER" id="PTHR12999">
    <property type="entry name" value="ZINC FINGER RAN-BINDING DOMAIN-CONTAINING PROTEIN 2 ZRANB2-RELATED"/>
    <property type="match status" value="1"/>
</dbReference>
<dbReference type="OrthoDB" id="1878647at2759"/>
<dbReference type="Proteomes" id="UP000087171">
    <property type="component" value="Unplaced"/>
</dbReference>
<evidence type="ECO:0000313" key="6">
    <source>
        <dbReference type="Proteomes" id="UP000087171"/>
    </source>
</evidence>
<dbReference type="PaxDb" id="3827-XP_004515360.1"/>
<feature type="domain" description="RanBP2-type" evidence="5">
    <location>
        <begin position="213"/>
        <end position="239"/>
    </location>
</feature>
<keyword evidence="6" id="KW-1185">Reference proteome</keyword>
<dbReference type="RefSeq" id="XP_004515360.1">
    <property type="nucleotide sequence ID" value="XM_004515303.3"/>
</dbReference>
<keyword evidence="3" id="KW-0862">Zinc</keyword>
<dbReference type="SMART" id="SM00547">
    <property type="entry name" value="ZnF_RBZ"/>
    <property type="match status" value="3"/>
</dbReference>
<dbReference type="InterPro" id="IPR036443">
    <property type="entry name" value="Znf_RanBP2_sf"/>
</dbReference>
<evidence type="ECO:0000256" key="3">
    <source>
        <dbReference type="ARBA" id="ARBA00022833"/>
    </source>
</evidence>
<sequence>MASSKDGNQASFGSKRSRNDVSRKDGDWTCASCGNLNFSFRTVCNRGHCGAPRTPVTPAVQVTSPYRNDHPHFYYGGVAAPPPMYGMPSSFGSPIPHSGLQYDYGLYPRPRVSYSPVQSFPPGSFGGIAYSPRPKINPYGYGFQVPPPWDAGLMTDNYASRKRRGGPDGLSEGDWICPKCDNINFAFRTNCNMKHCGAARPGQSQANTSIPEGSWTCKQCGNLNYPFRSVCNRKDCGSEKTASAN</sequence>
<proteinExistence type="predicted"/>
<feature type="domain" description="RanBP2-type" evidence="5">
    <location>
        <begin position="173"/>
        <end position="199"/>
    </location>
</feature>
<keyword evidence="2" id="KW-0863">Zinc-finger</keyword>
<dbReference type="AlphaFoldDB" id="A0A1S2Z5C6"/>
<gene>
    <name evidence="7" type="primary">LOC101491332</name>
</gene>
<organism evidence="6 7">
    <name type="scientific">Cicer arietinum</name>
    <name type="common">Chickpea</name>
    <name type="synonym">Garbanzo</name>
    <dbReference type="NCBI Taxonomy" id="3827"/>
    <lineage>
        <taxon>Eukaryota</taxon>
        <taxon>Viridiplantae</taxon>
        <taxon>Streptophyta</taxon>
        <taxon>Embryophyta</taxon>
        <taxon>Tracheophyta</taxon>
        <taxon>Spermatophyta</taxon>
        <taxon>Magnoliopsida</taxon>
        <taxon>eudicotyledons</taxon>
        <taxon>Gunneridae</taxon>
        <taxon>Pentapetalae</taxon>
        <taxon>rosids</taxon>
        <taxon>fabids</taxon>
        <taxon>Fabales</taxon>
        <taxon>Fabaceae</taxon>
        <taxon>Papilionoideae</taxon>
        <taxon>50 kb inversion clade</taxon>
        <taxon>NPAAA clade</taxon>
        <taxon>Hologalegina</taxon>
        <taxon>IRL clade</taxon>
        <taxon>Cicereae</taxon>
        <taxon>Cicer</taxon>
    </lineage>
</organism>
<dbReference type="KEGG" id="cam:101491332"/>
<evidence type="ECO:0000259" key="5">
    <source>
        <dbReference type="SMART" id="SM00547"/>
    </source>
</evidence>
<dbReference type="InterPro" id="IPR001876">
    <property type="entry name" value="Znf_RanBP2"/>
</dbReference>
<evidence type="ECO:0000256" key="1">
    <source>
        <dbReference type="ARBA" id="ARBA00022723"/>
    </source>
</evidence>
<reference evidence="7" key="1">
    <citation type="submission" date="2025-08" db="UniProtKB">
        <authorList>
            <consortium name="RefSeq"/>
        </authorList>
    </citation>
    <scope>IDENTIFICATION</scope>
    <source>
        <tissue evidence="7">Etiolated seedlings</tissue>
    </source>
</reference>
<feature type="compositionally biased region" description="Polar residues" evidence="4">
    <location>
        <begin position="1"/>
        <end position="14"/>
    </location>
</feature>
<evidence type="ECO:0000313" key="7">
    <source>
        <dbReference type="RefSeq" id="XP_004515360.1"/>
    </source>
</evidence>
<feature type="region of interest" description="Disordered" evidence="4">
    <location>
        <begin position="1"/>
        <end position="24"/>
    </location>
</feature>
<dbReference type="PANTHER" id="PTHR12999:SF17">
    <property type="entry name" value="ZINC FINGER RAN-BINDING DOMAIN-CONTAINING PROTEIN 2"/>
    <property type="match status" value="1"/>
</dbReference>
<dbReference type="STRING" id="3827.A0A1S2Z5C6"/>
<feature type="domain" description="RanBP2-type" evidence="5">
    <location>
        <begin position="26"/>
        <end position="52"/>
    </location>
</feature>
<dbReference type="SUPFAM" id="SSF90209">
    <property type="entry name" value="Ran binding protein zinc finger-like"/>
    <property type="match status" value="3"/>
</dbReference>
<keyword evidence="1" id="KW-0479">Metal-binding</keyword>